<proteinExistence type="predicted"/>
<gene>
    <name evidence="1" type="ORF">CIK91_07260</name>
</gene>
<accession>A0ABX4EH80</accession>
<organism evidence="1 2">
    <name type="scientific">Segatella bryantii</name>
    <name type="common">Prevotella bryantii</name>
    <dbReference type="NCBI Taxonomy" id="77095"/>
    <lineage>
        <taxon>Bacteria</taxon>
        <taxon>Pseudomonadati</taxon>
        <taxon>Bacteroidota</taxon>
        <taxon>Bacteroidia</taxon>
        <taxon>Bacteroidales</taxon>
        <taxon>Prevotellaceae</taxon>
        <taxon>Segatella</taxon>
    </lineage>
</organism>
<keyword evidence="2" id="KW-1185">Reference proteome</keyword>
<evidence type="ECO:0000313" key="2">
    <source>
        <dbReference type="Proteomes" id="UP000216189"/>
    </source>
</evidence>
<sequence>MHFNPTLEKFLPNIHEKPSLSMILAKKNFSQRALRRKVCKNIKSIKRLIILFSEKRDTLKLFAL</sequence>
<dbReference type="Proteomes" id="UP000216189">
    <property type="component" value="Unassembled WGS sequence"/>
</dbReference>
<name>A0ABX4EH80_SEGBR</name>
<evidence type="ECO:0000313" key="1">
    <source>
        <dbReference type="EMBL" id="OYP55305.1"/>
    </source>
</evidence>
<protein>
    <submittedName>
        <fullName evidence="1">Uncharacterized protein</fullName>
    </submittedName>
</protein>
<dbReference type="EMBL" id="NPJF01000030">
    <property type="protein sequence ID" value="OYP55305.1"/>
    <property type="molecule type" value="Genomic_DNA"/>
</dbReference>
<comment type="caution">
    <text evidence="1">The sequence shown here is derived from an EMBL/GenBank/DDBJ whole genome shotgun (WGS) entry which is preliminary data.</text>
</comment>
<reference evidence="1 2" key="1">
    <citation type="submission" date="2017-08" db="EMBL/GenBank/DDBJ databases">
        <title>Comparative genomics of non-oral Prevotella species.</title>
        <authorList>
            <person name="Accetto T."/>
            <person name="Nograsek B."/>
            <person name="Avgustin G."/>
        </authorList>
    </citation>
    <scope>NUCLEOTIDE SEQUENCE [LARGE SCALE GENOMIC DNA]</scope>
    <source>
        <strain evidence="1 2">TC1-1</strain>
    </source>
</reference>